<evidence type="ECO:0000313" key="1">
    <source>
        <dbReference type="EMBL" id="ETS79331.1"/>
    </source>
</evidence>
<dbReference type="RefSeq" id="XP_007835956.1">
    <property type="nucleotide sequence ID" value="XM_007837765.1"/>
</dbReference>
<dbReference type="AlphaFoldDB" id="W3X2F2"/>
<dbReference type="OrthoDB" id="3690848at2759"/>
<sequence>MGIQYLFIDAISIDQSLQGDELVKQVIAFSTLYGTIPVIAAYDKADELFRNTMHRPWISKEARLYRNNPTKIVYVGHTSQGGASLGKYFPKNELQDYRFGMELDSIWTGSFIETINGVLCGDIGMSYISDLKFIIAPCAQALVVAYEKMSRNDYLLTALILCANYTDTREIRLRSNTRENSFDRYSIRKVDGPGSGIFWAVYGIFLDGVRVGHLEAAGKTKSRVGSYVAVTPNSEDIILSSLGFKSSERKEYTANVQARHAYFSISNKSVPLPEIEVVSIEL</sequence>
<name>W3X2F2_PESFW</name>
<dbReference type="Proteomes" id="UP000030651">
    <property type="component" value="Unassembled WGS sequence"/>
</dbReference>
<evidence type="ECO:0000313" key="2">
    <source>
        <dbReference type="Proteomes" id="UP000030651"/>
    </source>
</evidence>
<reference evidence="2" key="1">
    <citation type="journal article" date="2015" name="BMC Genomics">
        <title>Genomic and transcriptomic analysis of the endophytic fungus Pestalotiopsis fici reveals its lifestyle and high potential for synthesis of natural products.</title>
        <authorList>
            <person name="Wang X."/>
            <person name="Zhang X."/>
            <person name="Liu L."/>
            <person name="Xiang M."/>
            <person name="Wang W."/>
            <person name="Sun X."/>
            <person name="Che Y."/>
            <person name="Guo L."/>
            <person name="Liu G."/>
            <person name="Guo L."/>
            <person name="Wang C."/>
            <person name="Yin W.B."/>
            <person name="Stadler M."/>
            <person name="Zhang X."/>
            <person name="Liu X."/>
        </authorList>
    </citation>
    <scope>NUCLEOTIDE SEQUENCE [LARGE SCALE GENOMIC DNA]</scope>
    <source>
        <strain evidence="2">W106-1 / CGMCC3.15140</strain>
    </source>
</reference>
<dbReference type="GeneID" id="19274197"/>
<dbReference type="OMA" id="FMANESE"/>
<protein>
    <submittedName>
        <fullName evidence="1">Uncharacterized protein</fullName>
    </submittedName>
</protein>
<dbReference type="KEGG" id="pfy:PFICI_09184"/>
<dbReference type="EMBL" id="KI912114">
    <property type="protein sequence ID" value="ETS79331.1"/>
    <property type="molecule type" value="Genomic_DNA"/>
</dbReference>
<accession>W3X2F2</accession>
<dbReference type="eggNOG" id="ENOG502T6B9">
    <property type="taxonomic scope" value="Eukaryota"/>
</dbReference>
<organism evidence="1 2">
    <name type="scientific">Pestalotiopsis fici (strain W106-1 / CGMCC3.15140)</name>
    <dbReference type="NCBI Taxonomy" id="1229662"/>
    <lineage>
        <taxon>Eukaryota</taxon>
        <taxon>Fungi</taxon>
        <taxon>Dikarya</taxon>
        <taxon>Ascomycota</taxon>
        <taxon>Pezizomycotina</taxon>
        <taxon>Sordariomycetes</taxon>
        <taxon>Xylariomycetidae</taxon>
        <taxon>Amphisphaeriales</taxon>
        <taxon>Sporocadaceae</taxon>
        <taxon>Pestalotiopsis</taxon>
    </lineage>
</organism>
<dbReference type="HOGENOM" id="CLU_987332_0_0_1"/>
<dbReference type="InParanoid" id="W3X2F2"/>
<keyword evidence="2" id="KW-1185">Reference proteome</keyword>
<gene>
    <name evidence="1" type="ORF">PFICI_09184</name>
</gene>
<proteinExistence type="predicted"/>